<dbReference type="FunFam" id="1.10.287.950:FF:000001">
    <property type="entry name" value="Methyl-accepting chemotaxis sensory transducer"/>
    <property type="match status" value="1"/>
</dbReference>
<evidence type="ECO:0000256" key="11">
    <source>
        <dbReference type="PROSITE-ProRule" id="PRU00284"/>
    </source>
</evidence>
<keyword evidence="8 13" id="KW-0472">Membrane</keyword>
<evidence type="ECO:0000256" key="2">
    <source>
        <dbReference type="ARBA" id="ARBA00022475"/>
    </source>
</evidence>
<evidence type="ECO:0000256" key="12">
    <source>
        <dbReference type="SAM" id="MobiDB-lite"/>
    </source>
</evidence>
<dbReference type="InterPro" id="IPR004089">
    <property type="entry name" value="MCPsignal_dom"/>
</dbReference>
<sequence length="554" mass="61026">MKILRDITIRKMLLIILTLFSIIWGLATVLTFHNFSTIDQLLSQNAGQKNVYALLVKGNDQYFRTVTRMLRAMDYQQTGDDENANKTFASAEKALAITQDMLAKFRASQHPGVDSETVAAMIRDWDALLNNGIVPMLNAAKNKQPDTFRDLFRKTYPPLSVQFGATAEKYTQAIQSNDLLDQTQEQVIFNKYVLAAALIAGILTLLLTDRYLVNFLVKPLRMIQKHMETMAAGKLSNELHEFGRNCPGQLIPFIRTMQESLRTTVETIQDSSTSIYRSTNEIREGNEELSGRTDQQAAALQQTAASMEELTSTVRNNAENVREARKLTENAQQTAQKGGEITATVVKTMHGISESSQKIADITNVINSISFQTNLLALNAAVEAARAGEQGRGFAVVASEVRALASRSAQAAKEIETLIHESVSRVKTGAEQVQEAGGAMAVIINSIEHVNKLMTEISVASDEQSRGIDQIGQAMTEMDGVTQQNAVLVQEAKANAVSLEKEAERLNKTIAMFDSGMKENRRGTQPGRSTVRQSPQLALASTSTGESRDNWQSF</sequence>
<evidence type="ECO:0000313" key="17">
    <source>
        <dbReference type="Proteomes" id="UP000291793"/>
    </source>
</evidence>
<protein>
    <submittedName>
        <fullName evidence="16">Methyl-accepting chemotaxis protein</fullName>
    </submittedName>
</protein>
<dbReference type="RefSeq" id="WP_131406135.1">
    <property type="nucleotide sequence ID" value="NZ_SJOP01000001.1"/>
</dbReference>
<evidence type="ECO:0000256" key="1">
    <source>
        <dbReference type="ARBA" id="ARBA00004429"/>
    </source>
</evidence>
<evidence type="ECO:0000259" key="15">
    <source>
        <dbReference type="PROSITE" id="PS50885"/>
    </source>
</evidence>
<proteinExistence type="inferred from homology"/>
<keyword evidence="9 11" id="KW-0807">Transducer</keyword>
<feature type="transmembrane region" description="Helical" evidence="13">
    <location>
        <begin position="12"/>
        <end position="35"/>
    </location>
</feature>
<dbReference type="InterPro" id="IPR035440">
    <property type="entry name" value="4HB_MCP_dom_sf"/>
</dbReference>
<keyword evidence="5" id="KW-0997">Cell inner membrane</keyword>
<gene>
    <name evidence="16" type="ORF">E0L21_00595</name>
</gene>
<evidence type="ECO:0000256" key="7">
    <source>
        <dbReference type="ARBA" id="ARBA00022989"/>
    </source>
</evidence>
<dbReference type="PRINTS" id="PR00260">
    <property type="entry name" value="CHEMTRNSDUCR"/>
</dbReference>
<evidence type="ECO:0000256" key="10">
    <source>
        <dbReference type="ARBA" id="ARBA00029447"/>
    </source>
</evidence>
<dbReference type="InterPro" id="IPR051310">
    <property type="entry name" value="MCP_chemotaxis"/>
</dbReference>
<accession>A0A4R0HX76</accession>
<keyword evidence="2" id="KW-1003">Cell membrane</keyword>
<dbReference type="InterPro" id="IPR003660">
    <property type="entry name" value="HAMP_dom"/>
</dbReference>
<dbReference type="GO" id="GO:0006935">
    <property type="term" value="P:chemotaxis"/>
    <property type="evidence" value="ECO:0007669"/>
    <property type="project" value="UniProtKB-KW"/>
</dbReference>
<dbReference type="SUPFAM" id="SSF58104">
    <property type="entry name" value="Methyl-accepting chemotaxis protein (MCP) signaling domain"/>
    <property type="match status" value="1"/>
</dbReference>
<keyword evidence="17" id="KW-1185">Reference proteome</keyword>
<comment type="similarity">
    <text evidence="10">Belongs to the methyl-accepting chemotaxis (MCP) protein family.</text>
</comment>
<dbReference type="PROSITE" id="PS50111">
    <property type="entry name" value="CHEMOTAXIS_TRANSDUC_2"/>
    <property type="match status" value="1"/>
</dbReference>
<dbReference type="PROSITE" id="PS50885">
    <property type="entry name" value="HAMP"/>
    <property type="match status" value="1"/>
</dbReference>
<feature type="compositionally biased region" description="Polar residues" evidence="12">
    <location>
        <begin position="526"/>
        <end position="554"/>
    </location>
</feature>
<dbReference type="CDD" id="cd11386">
    <property type="entry name" value="MCP_signal"/>
    <property type="match status" value="1"/>
</dbReference>
<comment type="subcellular location">
    <subcellularLocation>
        <location evidence="1">Cell inner membrane</location>
        <topology evidence="1">Multi-pass membrane protein</topology>
    </subcellularLocation>
</comment>
<evidence type="ECO:0000256" key="4">
    <source>
        <dbReference type="ARBA" id="ARBA00022500"/>
    </source>
</evidence>
<feature type="domain" description="Methyl-accepting transducer" evidence="14">
    <location>
        <begin position="271"/>
        <end position="500"/>
    </location>
</feature>
<dbReference type="AlphaFoldDB" id="A0A4R0HX76"/>
<dbReference type="GO" id="GO:0005886">
    <property type="term" value="C:plasma membrane"/>
    <property type="evidence" value="ECO:0007669"/>
    <property type="project" value="UniProtKB-SubCell"/>
</dbReference>
<organism evidence="16 17">
    <name type="scientific">Kosakonia quasisacchari</name>
    <dbReference type="NCBI Taxonomy" id="2529380"/>
    <lineage>
        <taxon>Bacteria</taxon>
        <taxon>Pseudomonadati</taxon>
        <taxon>Pseudomonadota</taxon>
        <taxon>Gammaproteobacteria</taxon>
        <taxon>Enterobacterales</taxon>
        <taxon>Enterobacteriaceae</taxon>
        <taxon>Kosakonia</taxon>
    </lineage>
</organism>
<dbReference type="PANTHER" id="PTHR43531:SF14">
    <property type="entry name" value="METHYL-ACCEPTING CHEMOTAXIS PROTEIN I-RELATED"/>
    <property type="match status" value="1"/>
</dbReference>
<feature type="domain" description="HAMP" evidence="15">
    <location>
        <begin position="214"/>
        <end position="266"/>
    </location>
</feature>
<dbReference type="GO" id="GO:0007165">
    <property type="term" value="P:signal transduction"/>
    <property type="evidence" value="ECO:0007669"/>
    <property type="project" value="UniProtKB-KW"/>
</dbReference>
<dbReference type="InterPro" id="IPR004090">
    <property type="entry name" value="Chemotax_Me-accpt_rcpt"/>
</dbReference>
<keyword evidence="4" id="KW-0145">Chemotaxis</keyword>
<dbReference type="Proteomes" id="UP000291793">
    <property type="component" value="Unassembled WGS sequence"/>
</dbReference>
<dbReference type="Pfam" id="PF02203">
    <property type="entry name" value="TarH"/>
    <property type="match status" value="1"/>
</dbReference>
<dbReference type="OrthoDB" id="6167817at2"/>
<evidence type="ECO:0000256" key="13">
    <source>
        <dbReference type="SAM" id="Phobius"/>
    </source>
</evidence>
<evidence type="ECO:0000313" key="16">
    <source>
        <dbReference type="EMBL" id="TCC14790.1"/>
    </source>
</evidence>
<dbReference type="SMART" id="SM00283">
    <property type="entry name" value="MA"/>
    <property type="match status" value="1"/>
</dbReference>
<name>A0A4R0HX76_9ENTR</name>
<feature type="region of interest" description="Disordered" evidence="12">
    <location>
        <begin position="516"/>
        <end position="554"/>
    </location>
</feature>
<keyword evidence="3" id="KW-0488">Methylation</keyword>
<reference evidence="16 17" key="1">
    <citation type="submission" date="2019-02" db="EMBL/GenBank/DDBJ databases">
        <title>The draft genome of Kosakonia quasisacchari strain WCHKQ120001.</title>
        <authorList>
            <person name="Wang C."/>
            <person name="Feng Y."/>
            <person name="Zong Z."/>
        </authorList>
    </citation>
    <scope>NUCLEOTIDE SEQUENCE [LARGE SCALE GENOMIC DNA]</scope>
    <source>
        <strain evidence="16 17">WCHKQ120001</strain>
    </source>
</reference>
<evidence type="ECO:0000256" key="5">
    <source>
        <dbReference type="ARBA" id="ARBA00022519"/>
    </source>
</evidence>
<dbReference type="EMBL" id="SJOP01000001">
    <property type="protein sequence ID" value="TCC14790.1"/>
    <property type="molecule type" value="Genomic_DNA"/>
</dbReference>
<dbReference type="Gene3D" id="1.10.287.950">
    <property type="entry name" value="Methyl-accepting chemotaxis protein"/>
    <property type="match status" value="1"/>
</dbReference>
<keyword evidence="7 13" id="KW-1133">Transmembrane helix</keyword>
<dbReference type="PANTHER" id="PTHR43531">
    <property type="entry name" value="PROTEIN ICFG"/>
    <property type="match status" value="1"/>
</dbReference>
<dbReference type="InterPro" id="IPR003122">
    <property type="entry name" value="Tar_rcpt_lig-bd"/>
</dbReference>
<dbReference type="Pfam" id="PF00015">
    <property type="entry name" value="MCPsignal"/>
    <property type="match status" value="1"/>
</dbReference>
<dbReference type="GO" id="GO:0004888">
    <property type="term" value="F:transmembrane signaling receptor activity"/>
    <property type="evidence" value="ECO:0007669"/>
    <property type="project" value="InterPro"/>
</dbReference>
<keyword evidence="6 13" id="KW-0812">Transmembrane</keyword>
<evidence type="ECO:0000256" key="6">
    <source>
        <dbReference type="ARBA" id="ARBA00022692"/>
    </source>
</evidence>
<evidence type="ECO:0000256" key="8">
    <source>
        <dbReference type="ARBA" id="ARBA00023136"/>
    </source>
</evidence>
<evidence type="ECO:0000256" key="3">
    <source>
        <dbReference type="ARBA" id="ARBA00022481"/>
    </source>
</evidence>
<dbReference type="SUPFAM" id="SSF47170">
    <property type="entry name" value="Aspartate receptor, ligand-binding domain"/>
    <property type="match status" value="1"/>
</dbReference>
<evidence type="ECO:0000259" key="14">
    <source>
        <dbReference type="PROSITE" id="PS50111"/>
    </source>
</evidence>
<dbReference type="Gene3D" id="1.20.120.30">
    <property type="entry name" value="Aspartate receptor, ligand-binding domain"/>
    <property type="match status" value="1"/>
</dbReference>
<comment type="caution">
    <text evidence="16">The sequence shown here is derived from an EMBL/GenBank/DDBJ whole genome shotgun (WGS) entry which is preliminary data.</text>
</comment>
<evidence type="ECO:0000256" key="9">
    <source>
        <dbReference type="ARBA" id="ARBA00023224"/>
    </source>
</evidence>